<dbReference type="SFLD" id="SFLDG01086">
    <property type="entry name" value="elongater_protein-like"/>
    <property type="match status" value="1"/>
</dbReference>
<dbReference type="Gene3D" id="3.30.750.200">
    <property type="match status" value="1"/>
</dbReference>
<name>A0ABT2EXG7_METVO</name>
<dbReference type="SFLD" id="SFLDG01091">
    <property type="entry name" value="uncharacterized_CHP01210-like"/>
    <property type="match status" value="1"/>
</dbReference>
<accession>A0ABT2EXG7</accession>
<evidence type="ECO:0000256" key="1">
    <source>
        <dbReference type="ARBA" id="ARBA00001966"/>
    </source>
</evidence>
<reference evidence="8" key="1">
    <citation type="submission" date="2022-08" db="EMBL/GenBank/DDBJ databases">
        <title>Genomic Encyclopedia of Type Strains, Phase V (KMG-V): Genome sequencing to study the core and pangenomes of soil and plant-associated prokaryotes.</title>
        <authorList>
            <person name="Whitman W."/>
        </authorList>
    </citation>
    <scope>NUCLEOTIDE SEQUENCE</scope>
    <source>
        <strain evidence="8">PS</strain>
    </source>
</reference>
<keyword evidence="5" id="KW-0408">Iron</keyword>
<dbReference type="SMART" id="SM00729">
    <property type="entry name" value="Elp3"/>
    <property type="match status" value="1"/>
</dbReference>
<dbReference type="SFLD" id="SFLDS00029">
    <property type="entry name" value="Radical_SAM"/>
    <property type="match status" value="1"/>
</dbReference>
<dbReference type="InterPro" id="IPR006638">
    <property type="entry name" value="Elp3/MiaA/NifB-like_rSAM"/>
</dbReference>
<evidence type="ECO:0000256" key="2">
    <source>
        <dbReference type="ARBA" id="ARBA00022485"/>
    </source>
</evidence>
<keyword evidence="2" id="KW-0004">4Fe-4S</keyword>
<dbReference type="NCBIfam" id="TIGR01212">
    <property type="entry name" value="TIGR01212 family radical SAM protein"/>
    <property type="match status" value="1"/>
</dbReference>
<keyword evidence="3" id="KW-0949">S-adenosyl-L-methionine</keyword>
<dbReference type="Pfam" id="PF16199">
    <property type="entry name" value="Radical_SAM_C"/>
    <property type="match status" value="1"/>
</dbReference>
<dbReference type="InterPro" id="IPR039661">
    <property type="entry name" value="ELP3"/>
</dbReference>
<sequence length="361" mass="41769">MGKDEKNEKKEKNENNKCCLKEDLEYIALKNNVLKMAENLTFTAELDGIQDMRKIGFPISQYGVYVKSKIPFRTFKIPVDAGFSCPNKDGTLDDKGCIYCPKMGRPISVEYCNRKYSLKEQIEFQLNEHGRKGINKFYVYFYPATNTYDEPENLKELWDFALSYENVIGLSIGTRPDCLEPEKLDILETYVKQGYDIWIDLGVQTLHDKTLTLLNRKHDAIDTLNAIKNCKERGIKVCGHIILGLPGETRKEMLQTAELLSLIKIDALKIYPLVVIYNTKLEEMYWNAEYKSLDKIQYISLVTDFLEHISPQILIQRVSKDKVPKEIKISPEWDLGRLKILNEISNNLKTRKTVQGSKFNI</sequence>
<proteinExistence type="predicted"/>
<dbReference type="EMBL" id="JANUCQ010000001">
    <property type="protein sequence ID" value="MCS3921613.1"/>
    <property type="molecule type" value="Genomic_DNA"/>
</dbReference>
<dbReference type="InterPro" id="IPR032432">
    <property type="entry name" value="Radical_SAM_C"/>
</dbReference>
<comment type="cofactor">
    <cofactor evidence="1">
        <name>[4Fe-4S] cluster</name>
        <dbReference type="ChEBI" id="CHEBI:49883"/>
    </cofactor>
</comment>
<dbReference type="InterPro" id="IPR007197">
    <property type="entry name" value="rSAM"/>
</dbReference>
<evidence type="ECO:0000256" key="6">
    <source>
        <dbReference type="ARBA" id="ARBA00023014"/>
    </source>
</evidence>
<protein>
    <submittedName>
        <fullName evidence="8">Radical SAM protein (TIGR01212 family)</fullName>
    </submittedName>
</protein>
<evidence type="ECO:0000313" key="8">
    <source>
        <dbReference type="EMBL" id="MCS3921613.1"/>
    </source>
</evidence>
<feature type="domain" description="Radical SAM core" evidence="7">
    <location>
        <begin position="69"/>
        <end position="321"/>
    </location>
</feature>
<dbReference type="PANTHER" id="PTHR11135">
    <property type="entry name" value="HISTONE ACETYLTRANSFERASE-RELATED"/>
    <property type="match status" value="1"/>
</dbReference>
<gene>
    <name evidence="8" type="ORF">M2325_000286</name>
</gene>
<keyword evidence="4" id="KW-0479">Metal-binding</keyword>
<dbReference type="InterPro" id="IPR005911">
    <property type="entry name" value="YhcC-like"/>
</dbReference>
<dbReference type="Proteomes" id="UP001140258">
    <property type="component" value="Unassembled WGS sequence"/>
</dbReference>
<dbReference type="PROSITE" id="PS51918">
    <property type="entry name" value="RADICAL_SAM"/>
    <property type="match status" value="1"/>
</dbReference>
<evidence type="ECO:0000256" key="4">
    <source>
        <dbReference type="ARBA" id="ARBA00022723"/>
    </source>
</evidence>
<dbReference type="SFLD" id="SFLDG01082">
    <property type="entry name" value="B12-binding_domain_containing"/>
    <property type="match status" value="1"/>
</dbReference>
<dbReference type="CDD" id="cd01335">
    <property type="entry name" value="Radical_SAM"/>
    <property type="match status" value="1"/>
</dbReference>
<dbReference type="InterPro" id="IPR058240">
    <property type="entry name" value="rSAM_sf"/>
</dbReference>
<comment type="caution">
    <text evidence="8">The sequence shown here is derived from an EMBL/GenBank/DDBJ whole genome shotgun (WGS) entry which is preliminary data.</text>
</comment>
<keyword evidence="9" id="KW-1185">Reference proteome</keyword>
<evidence type="ECO:0000256" key="5">
    <source>
        <dbReference type="ARBA" id="ARBA00023004"/>
    </source>
</evidence>
<evidence type="ECO:0000259" key="7">
    <source>
        <dbReference type="PROSITE" id="PS51918"/>
    </source>
</evidence>
<dbReference type="PANTHER" id="PTHR11135:SF1">
    <property type="entry name" value="PROTEIN YHCC"/>
    <property type="match status" value="1"/>
</dbReference>
<dbReference type="Pfam" id="PF04055">
    <property type="entry name" value="Radical_SAM"/>
    <property type="match status" value="1"/>
</dbReference>
<evidence type="ECO:0000256" key="3">
    <source>
        <dbReference type="ARBA" id="ARBA00022691"/>
    </source>
</evidence>
<keyword evidence="6" id="KW-0411">Iron-sulfur</keyword>
<organism evidence="8 9">
    <name type="scientific">Methanococcus voltae PS</name>
    <dbReference type="NCBI Taxonomy" id="523842"/>
    <lineage>
        <taxon>Archaea</taxon>
        <taxon>Methanobacteriati</taxon>
        <taxon>Methanobacteriota</taxon>
        <taxon>Methanomada group</taxon>
        <taxon>Methanococci</taxon>
        <taxon>Methanococcales</taxon>
        <taxon>Methanococcaceae</taxon>
        <taxon>Methanococcus</taxon>
    </lineage>
</organism>
<dbReference type="SUPFAM" id="SSF102114">
    <property type="entry name" value="Radical SAM enzymes"/>
    <property type="match status" value="1"/>
</dbReference>
<evidence type="ECO:0000313" key="9">
    <source>
        <dbReference type="Proteomes" id="UP001140258"/>
    </source>
</evidence>